<gene>
    <name evidence="1" type="ORF">MSG28_011808</name>
</gene>
<protein>
    <submittedName>
        <fullName evidence="1">Uncharacterized protein</fullName>
    </submittedName>
</protein>
<dbReference type="Proteomes" id="UP001064048">
    <property type="component" value="Chromosome 20"/>
</dbReference>
<sequence>MDEVPNPSYSVDVNSGHIPPLKFVWRLQELKTQVKKQWVLRYKIRPLELELYDTVFKSAAMTTGKALPEYYDIPKNYSMMLVNTHPSVAIPWRVPPSNLKSILDASPQGVIYFSFGTTNSGKDMEDRMRREYLELFRNINQTVLWKIEIPLENLPSNVHLMEWFPQTSVLNHPNTKLFITHGGLLSFIEAIHFGVPMITIPHGGDQYSNAEVAVKKGVAIKLENNQNAPAKLRNALNAMFTDRTYQDNMKRVSRIYHDRPALPTKELVHWVEHVVTTQGALHLRSPALMKDEAEMLDM</sequence>
<reference evidence="1 2" key="1">
    <citation type="journal article" date="2022" name="Genome Biol. Evol.">
        <title>The Spruce Budworm Genome: Reconstructing the Evolutionary History of Antifreeze Proteins.</title>
        <authorList>
            <person name="Beliveau C."/>
            <person name="Gagne P."/>
            <person name="Picq S."/>
            <person name="Vernygora O."/>
            <person name="Keeling C.I."/>
            <person name="Pinkney K."/>
            <person name="Doucet D."/>
            <person name="Wen F."/>
            <person name="Johnston J.S."/>
            <person name="Maaroufi H."/>
            <person name="Boyle B."/>
            <person name="Laroche J."/>
            <person name="Dewar K."/>
            <person name="Juretic N."/>
            <person name="Blackburn G."/>
            <person name="Nisole A."/>
            <person name="Brunet B."/>
            <person name="Brandao M."/>
            <person name="Lumley L."/>
            <person name="Duan J."/>
            <person name="Quan G."/>
            <person name="Lucarotti C.J."/>
            <person name="Roe A.D."/>
            <person name="Sperling F.A.H."/>
            <person name="Levesque R.C."/>
            <person name="Cusson M."/>
        </authorList>
    </citation>
    <scope>NUCLEOTIDE SEQUENCE [LARGE SCALE GENOMIC DNA]</scope>
    <source>
        <strain evidence="1">Glfc:IPQL:Cfum</strain>
    </source>
</reference>
<evidence type="ECO:0000313" key="2">
    <source>
        <dbReference type="Proteomes" id="UP001064048"/>
    </source>
</evidence>
<accession>A0ACC0KMH7</accession>
<comment type="caution">
    <text evidence="1">The sequence shown here is derived from an EMBL/GenBank/DDBJ whole genome shotgun (WGS) entry which is preliminary data.</text>
</comment>
<dbReference type="EMBL" id="CM046120">
    <property type="protein sequence ID" value="KAI8437490.1"/>
    <property type="molecule type" value="Genomic_DNA"/>
</dbReference>
<keyword evidence="2" id="KW-1185">Reference proteome</keyword>
<proteinExistence type="predicted"/>
<organism evidence="1 2">
    <name type="scientific">Choristoneura fumiferana</name>
    <name type="common">Spruce budworm moth</name>
    <name type="synonym">Archips fumiferana</name>
    <dbReference type="NCBI Taxonomy" id="7141"/>
    <lineage>
        <taxon>Eukaryota</taxon>
        <taxon>Metazoa</taxon>
        <taxon>Ecdysozoa</taxon>
        <taxon>Arthropoda</taxon>
        <taxon>Hexapoda</taxon>
        <taxon>Insecta</taxon>
        <taxon>Pterygota</taxon>
        <taxon>Neoptera</taxon>
        <taxon>Endopterygota</taxon>
        <taxon>Lepidoptera</taxon>
        <taxon>Glossata</taxon>
        <taxon>Ditrysia</taxon>
        <taxon>Tortricoidea</taxon>
        <taxon>Tortricidae</taxon>
        <taxon>Tortricinae</taxon>
        <taxon>Choristoneura</taxon>
    </lineage>
</organism>
<name>A0ACC0KMH7_CHOFU</name>
<evidence type="ECO:0000313" key="1">
    <source>
        <dbReference type="EMBL" id="KAI8437490.1"/>
    </source>
</evidence>